<dbReference type="OrthoDB" id="6400110at2"/>
<dbReference type="EMBL" id="NBIM01000001">
    <property type="protein sequence ID" value="OXY82896.1"/>
    <property type="molecule type" value="Genomic_DNA"/>
</dbReference>
<keyword evidence="5" id="KW-1185">Reference proteome</keyword>
<accession>A0A233RHM9</accession>
<evidence type="ECO:0000313" key="4">
    <source>
        <dbReference type="EMBL" id="OXY82896.1"/>
    </source>
</evidence>
<organism evidence="4 5">
    <name type="scientific">Oceanimonas doudoroffii</name>
    <dbReference type="NCBI Taxonomy" id="84158"/>
    <lineage>
        <taxon>Bacteria</taxon>
        <taxon>Pseudomonadati</taxon>
        <taxon>Pseudomonadota</taxon>
        <taxon>Gammaproteobacteria</taxon>
        <taxon>Aeromonadales</taxon>
        <taxon>Aeromonadaceae</taxon>
        <taxon>Oceanimonas</taxon>
    </lineage>
</organism>
<name>A0A233RHM9_9GAMM</name>
<dbReference type="Proteomes" id="UP000242757">
    <property type="component" value="Unassembled WGS sequence"/>
</dbReference>
<evidence type="ECO:0000256" key="3">
    <source>
        <dbReference type="SAM" id="MobiDB-lite"/>
    </source>
</evidence>
<gene>
    <name evidence="4" type="ORF">B6S08_05165</name>
</gene>
<feature type="region of interest" description="Disordered" evidence="3">
    <location>
        <begin position="90"/>
        <end position="111"/>
    </location>
</feature>
<dbReference type="AlphaFoldDB" id="A0A233RHM9"/>
<evidence type="ECO:0000256" key="1">
    <source>
        <dbReference type="ARBA" id="ARBA00093464"/>
    </source>
</evidence>
<reference evidence="4 5" key="1">
    <citation type="submission" date="2017-08" db="EMBL/GenBank/DDBJ databases">
        <title>A Genome Sequence of Oceanimonas doudoroffii ATCC 27123T.</title>
        <authorList>
            <person name="Brennan M.A."/>
            <person name="Maclea K.S."/>
            <person name="Mcclelland W.D."/>
            <person name="Trachtenberg A.M."/>
        </authorList>
    </citation>
    <scope>NUCLEOTIDE SEQUENCE [LARGE SCALE GENOMIC DNA]</scope>
    <source>
        <strain evidence="4 5">ATCC 27123</strain>
    </source>
</reference>
<comment type="similarity">
    <text evidence="1">Belongs to the MaoP family.</text>
</comment>
<feature type="compositionally biased region" description="Acidic residues" evidence="3">
    <location>
        <begin position="99"/>
        <end position="111"/>
    </location>
</feature>
<evidence type="ECO:0000256" key="2">
    <source>
        <dbReference type="ARBA" id="ARBA00093628"/>
    </source>
</evidence>
<sequence length="111" mass="12668">MSFESAKPFQDFTHFPRGLRRCGEFTVAEAQLLEQCGHAMLGLYTGQRPPVTDDEQRFIEQVQQQAAPELRHAKVWMKYLKVIGPRRVHRLCSPMSGGSDDDYEPVEDSAD</sequence>
<protein>
    <recommendedName>
        <fullName evidence="2">Macrodomain Ori protein</fullName>
    </recommendedName>
</protein>
<evidence type="ECO:0000313" key="5">
    <source>
        <dbReference type="Proteomes" id="UP000242757"/>
    </source>
</evidence>
<comment type="caution">
    <text evidence="4">The sequence shown here is derived from an EMBL/GenBank/DDBJ whole genome shotgun (WGS) entry which is preliminary data.</text>
</comment>
<dbReference type="InterPro" id="IPR007335">
    <property type="entry name" value="DUF413"/>
</dbReference>
<proteinExistence type="inferred from homology"/>
<dbReference type="RefSeq" id="WP_094199674.1">
    <property type="nucleotide sequence ID" value="NZ_NBIM01000001.1"/>
</dbReference>
<dbReference type="Pfam" id="PF04219">
    <property type="entry name" value="DUF413"/>
    <property type="match status" value="1"/>
</dbReference>